<name>A0A2H3CG98_ARMGA</name>
<keyword evidence="2" id="KW-1185">Reference proteome</keyword>
<dbReference type="PANTHER" id="PTHR47718">
    <property type="entry name" value="OS01G0519700 PROTEIN"/>
    <property type="match status" value="1"/>
</dbReference>
<protein>
    <recommendedName>
        <fullName evidence="3">MULE transposase domain-containing protein</fullName>
    </recommendedName>
</protein>
<dbReference type="PANTHER" id="PTHR47718:SF3">
    <property type="entry name" value="PROTEIN FAR1-RELATED SEQUENCE 5-LIKE"/>
    <property type="match status" value="1"/>
</dbReference>
<accession>A0A2H3CG98</accession>
<proteinExistence type="predicted"/>
<sequence>MKIQWRIETINLKHNHSPLVTPRSALQLPPTSDNKNEVGKLVKASLTSAQICSVLNDRVDAHPLGHCQVRNLVASIKCSACQEIDNMSGDIAAILQSLQEKSLNDPGWRYSISVDEQTNIVNAIFWQSPAQVHLAHSYDDILINDNSHHHVNCGYLLNIGVGLDGFHKACNLFYCVQEREDAATFCWVLHNFLAGVESPPEIFISDRDEALISTVAEEILCKKYGQFLEPYLEQEIYASWEHWASAWVSTVFTCGVYTNGHVEVENQWTKLLGGPRTSLKQLFDALCKRTETQSEQNDSHVHQMELSMLYKTKVLQKPEGIKN</sequence>
<organism evidence="1 2">
    <name type="scientific">Armillaria gallica</name>
    <name type="common">Bulbous honey fungus</name>
    <name type="synonym">Armillaria bulbosa</name>
    <dbReference type="NCBI Taxonomy" id="47427"/>
    <lineage>
        <taxon>Eukaryota</taxon>
        <taxon>Fungi</taxon>
        <taxon>Dikarya</taxon>
        <taxon>Basidiomycota</taxon>
        <taxon>Agaricomycotina</taxon>
        <taxon>Agaricomycetes</taxon>
        <taxon>Agaricomycetidae</taxon>
        <taxon>Agaricales</taxon>
        <taxon>Marasmiineae</taxon>
        <taxon>Physalacriaceae</taxon>
        <taxon>Armillaria</taxon>
    </lineage>
</organism>
<evidence type="ECO:0008006" key="3">
    <source>
        <dbReference type="Google" id="ProtNLM"/>
    </source>
</evidence>
<dbReference type="EMBL" id="KZ293721">
    <property type="protein sequence ID" value="PBK82075.1"/>
    <property type="molecule type" value="Genomic_DNA"/>
</dbReference>
<evidence type="ECO:0000313" key="1">
    <source>
        <dbReference type="EMBL" id="PBK82075.1"/>
    </source>
</evidence>
<gene>
    <name evidence="1" type="ORF">ARMGADRAFT_1038856</name>
</gene>
<dbReference type="Proteomes" id="UP000217790">
    <property type="component" value="Unassembled WGS sequence"/>
</dbReference>
<reference evidence="2" key="1">
    <citation type="journal article" date="2017" name="Nat. Ecol. Evol.">
        <title>Genome expansion and lineage-specific genetic innovations in the forest pathogenic fungi Armillaria.</title>
        <authorList>
            <person name="Sipos G."/>
            <person name="Prasanna A.N."/>
            <person name="Walter M.C."/>
            <person name="O'Connor E."/>
            <person name="Balint B."/>
            <person name="Krizsan K."/>
            <person name="Kiss B."/>
            <person name="Hess J."/>
            <person name="Varga T."/>
            <person name="Slot J."/>
            <person name="Riley R."/>
            <person name="Boka B."/>
            <person name="Rigling D."/>
            <person name="Barry K."/>
            <person name="Lee J."/>
            <person name="Mihaltcheva S."/>
            <person name="LaButti K."/>
            <person name="Lipzen A."/>
            <person name="Waldron R."/>
            <person name="Moloney N.M."/>
            <person name="Sperisen C."/>
            <person name="Kredics L."/>
            <person name="Vagvoelgyi C."/>
            <person name="Patrignani A."/>
            <person name="Fitzpatrick D."/>
            <person name="Nagy I."/>
            <person name="Doyle S."/>
            <person name="Anderson J.B."/>
            <person name="Grigoriev I.V."/>
            <person name="Gueldener U."/>
            <person name="Muensterkoetter M."/>
            <person name="Nagy L.G."/>
        </authorList>
    </citation>
    <scope>NUCLEOTIDE SEQUENCE [LARGE SCALE GENOMIC DNA]</scope>
    <source>
        <strain evidence="2">Ar21-2</strain>
    </source>
</reference>
<dbReference type="OrthoDB" id="3032185at2759"/>
<dbReference type="InParanoid" id="A0A2H3CG98"/>
<dbReference type="STRING" id="47427.A0A2H3CG98"/>
<dbReference type="OMA" id="ANGCENI"/>
<dbReference type="AlphaFoldDB" id="A0A2H3CG98"/>
<evidence type="ECO:0000313" key="2">
    <source>
        <dbReference type="Proteomes" id="UP000217790"/>
    </source>
</evidence>